<dbReference type="Proteomes" id="UP001157396">
    <property type="component" value="Unassembled WGS sequence"/>
</dbReference>
<sequence>MLRPIEMAHQMLSKTIKPGDVVIDATMGNGWDTAFLASLTDKVYAFDVQKEALLSTQALLQDKNLEAKLILDGHESIDKYVTDGVKAAIFNLGYLPRTDKSIITRPSTTLRALDILKEKLLPHGQIMLVVYYGHEGGQSEKDAVLAWASGLPQAQWHVMKYEPLNQIHTPPFLICIEKR</sequence>
<dbReference type="Pfam" id="PF06962">
    <property type="entry name" value="rRNA_methylase"/>
    <property type="match status" value="1"/>
</dbReference>
<dbReference type="OrthoDB" id="9792989at2"/>
<keyword evidence="2" id="KW-0489">Methyltransferase</keyword>
<evidence type="ECO:0000313" key="3">
    <source>
        <dbReference type="Proteomes" id="UP000181969"/>
    </source>
</evidence>
<evidence type="ECO:0000313" key="1">
    <source>
        <dbReference type="EMBL" id="MDH7960686.1"/>
    </source>
</evidence>
<dbReference type="GO" id="GO:0008168">
    <property type="term" value="F:methyltransferase activity"/>
    <property type="evidence" value="ECO:0007669"/>
    <property type="project" value="UniProtKB-KW"/>
</dbReference>
<keyword evidence="1" id="KW-0808">Transferase</keyword>
<dbReference type="RefSeq" id="WP_014025547.1">
    <property type="nucleotide sequence ID" value="NZ_AP026069.1"/>
</dbReference>
<gene>
    <name evidence="1" type="ORF">QHR29_09455</name>
    <name evidence="2" type="ORF">SAMN05216438_1216</name>
</gene>
<dbReference type="EC" id="2.1.1.-" evidence="1"/>
<dbReference type="PANTHER" id="PTHR35276">
    <property type="entry name" value="S-ADENOSYL-L-METHIONINE-DEPENDENT METHYLTRANSFERASES SUPERFAMILY PROTEIN"/>
    <property type="match status" value="1"/>
</dbReference>
<reference evidence="1" key="2">
    <citation type="submission" date="2023-04" db="EMBL/GenBank/DDBJ databases">
        <title>Genomic analysis of Lactococcus garvieae isolates.</title>
        <authorList>
            <person name="Zhanghang C."/>
        </authorList>
    </citation>
    <scope>NUCLEOTIDE SEQUENCE</scope>
    <source>
        <strain evidence="1">ZB-1</strain>
    </source>
</reference>
<dbReference type="PANTHER" id="PTHR35276:SF1">
    <property type="entry name" value="TRNA (MNM(5)S(2)U34)-METHYLTRANSFERASE, CHLOROPLASTIC"/>
    <property type="match status" value="1"/>
</dbReference>
<evidence type="ECO:0000313" key="2">
    <source>
        <dbReference type="EMBL" id="SFL57953.1"/>
    </source>
</evidence>
<dbReference type="EMBL" id="FOTJ01000021">
    <property type="protein sequence ID" value="SFL57953.1"/>
    <property type="molecule type" value="Genomic_DNA"/>
</dbReference>
<organism evidence="2 3">
    <name type="scientific">Lactococcus garvieae</name>
    <dbReference type="NCBI Taxonomy" id="1363"/>
    <lineage>
        <taxon>Bacteria</taxon>
        <taxon>Bacillati</taxon>
        <taxon>Bacillota</taxon>
        <taxon>Bacilli</taxon>
        <taxon>Lactobacillales</taxon>
        <taxon>Streptococcaceae</taxon>
        <taxon>Lactococcus</taxon>
    </lineage>
</organism>
<accession>A0A1I4IVE2</accession>
<reference evidence="2 3" key="1">
    <citation type="submission" date="2016-10" db="EMBL/GenBank/DDBJ databases">
        <authorList>
            <person name="de Groot N.N."/>
        </authorList>
    </citation>
    <scope>NUCLEOTIDE SEQUENCE [LARGE SCALE GENOMIC DNA]</scope>
    <source>
        <strain evidence="2 3">M79</strain>
    </source>
</reference>
<name>A0A1I4IVE2_9LACT</name>
<proteinExistence type="predicted"/>
<dbReference type="AlphaFoldDB" id="A0A1I4IVE2"/>
<dbReference type="EMBL" id="JARYTV010000012">
    <property type="protein sequence ID" value="MDH7960686.1"/>
    <property type="molecule type" value="Genomic_DNA"/>
</dbReference>
<dbReference type="InterPro" id="IPR029063">
    <property type="entry name" value="SAM-dependent_MTases_sf"/>
</dbReference>
<protein>
    <submittedName>
        <fullName evidence="1">Class I SAM-dependent methyltransferase</fullName>
        <ecNumber evidence="1">2.1.1.-</ecNumber>
    </submittedName>
    <submittedName>
        <fullName evidence="2">Putative rRNA methylase</fullName>
    </submittedName>
</protein>
<dbReference type="GO" id="GO:0032259">
    <property type="term" value="P:methylation"/>
    <property type="evidence" value="ECO:0007669"/>
    <property type="project" value="UniProtKB-KW"/>
</dbReference>
<dbReference type="OMA" id="VLVVYHG"/>
<dbReference type="SUPFAM" id="SSF53335">
    <property type="entry name" value="S-adenosyl-L-methionine-dependent methyltransferases"/>
    <property type="match status" value="1"/>
</dbReference>
<dbReference type="Proteomes" id="UP000181969">
    <property type="component" value="Unassembled WGS sequence"/>
</dbReference>
<dbReference type="InterPro" id="IPR010719">
    <property type="entry name" value="MnmM_MeTrfase"/>
</dbReference>
<dbReference type="Gene3D" id="3.40.50.150">
    <property type="entry name" value="Vaccinia Virus protein VP39"/>
    <property type="match status" value="1"/>
</dbReference>